<keyword evidence="4" id="KW-0472">Membrane</keyword>
<dbReference type="PANTHER" id="PTHR36985:SF1">
    <property type="entry name" value="TRANSLOCATION AND ASSEMBLY MODULE SUBUNIT TAMB"/>
    <property type="match status" value="1"/>
</dbReference>
<dbReference type="OrthoDB" id="7784409at2"/>
<dbReference type="RefSeq" id="WP_089899137.1">
    <property type="nucleotide sequence ID" value="NZ_FOCI01000003.1"/>
</dbReference>
<keyword evidence="3" id="KW-1133">Transmembrane helix</keyword>
<evidence type="ECO:0000313" key="8">
    <source>
        <dbReference type="Proteomes" id="UP000199585"/>
    </source>
</evidence>
<dbReference type="InterPro" id="IPR007452">
    <property type="entry name" value="TamB_C"/>
</dbReference>
<evidence type="ECO:0000256" key="3">
    <source>
        <dbReference type="ARBA" id="ARBA00022989"/>
    </source>
</evidence>
<protein>
    <submittedName>
        <fullName evidence="7">Autotransporter secretion inner membrane protein TamB</fullName>
    </submittedName>
</protein>
<keyword evidence="8" id="KW-1185">Reference proteome</keyword>
<evidence type="ECO:0000259" key="6">
    <source>
        <dbReference type="Pfam" id="PF04357"/>
    </source>
</evidence>
<dbReference type="GO" id="GO:0009306">
    <property type="term" value="P:protein secretion"/>
    <property type="evidence" value="ECO:0007669"/>
    <property type="project" value="InterPro"/>
</dbReference>
<gene>
    <name evidence="7" type="ORF">SAMN04488003_103172</name>
</gene>
<keyword evidence="2" id="KW-0812">Transmembrane</keyword>
<sequence>MRYFLCLLVLLTLPFALLAQDEPAPDDDGEGYLTRLLQDNLTGDDRIVDIVGFQGALSSRASVERITVADSEGVWLELNDMVLDWNRAALLRGRIDVQELTAALIRVERAPVPGADLPSPEAQPFSLPNLPVGINLDTLNVARIELGESFLGEPVALTVAGTAMLAGGEGSANVTANRLDGQSGLFVIDGAYDNDTGVLGLTLNVEEAEDGIAARLLNLPDRPSVRLTIAGEAPISEYAADITLATGGQDRISGDFALNTIDGQTGFALNIGGDLTPLLAADYADFFGPDVTLVAAGSAGSGGFALTTLDLSAQSIALNGQVLIGPNGWPERIALTGNVRDAGGAPVLLPIGGPKTYVDNVALALNYDQSAGDDWTADFDITNFDRPGLGIAAITLGGGGVIEDGNGPATGRFTADLDYAATGVALDDAGAAQAFGDTLEGRLSLTRVENAPTEVTAFTLTGPGVELNAQATIAGPTDGFMTQADVTVAAEAIERFSTLVGRNLGGAAQAELTVTATPLDGLFDIGLDATTQDLAVDIPQLDPVLTGTGTVVLRAVRDTAGTRLEDLTITTPEATVTADADITSVDSDARFAVTVRNVALIAPGVEGPASITGTATRNATGNIVFDVDGTAPATTLTATGAVDPAEGGQTANATVTAAVTDLSVYSQVSGQDLSGAADVTVNATLLSDMTRFTAQIDAATTDLQTGLAQIDPLLTGAGTIRGEVGLIGTDRYLVRNLVVQTPELSLTADADGGLTGPLSVDADLRVSEIGLIADGLTGPLAVTLDATRDDAGLTQATLRADGPGTAIAADVAVAAPTEKYRITGNIDAAVADLAPYAALAGQDIAGGIDMAVQGSLLPDLSLFDVTLDGTTRDLATGIAQADALLAGDGRVRASVARTGPDAFALTDLNVATPQLMLQGDAAGGLTGPLDADIRGRLDNAGALAQGLDGPVDIALTASRDATGTAQVDLTAQGVATDVTLDAEVASQEDDYRITGTLDAVLGDLSQFATLAGLPLSGGVTVQADGTLLPDLSQLDAQVNASTSDLGIGNATVDQLLAGQGRIALDAAKAGADITMRSFDVAFPQVSASGNLTAGDGGAASGTVVARLADIGLFTDALSGPVTAQGDVGRTAAGGYTLDIDATGPGGISATAQGAVGADGTLDLDINGNAPLGLANPFLDPRRLEGVADFAIAANGPPALSSVTGTISTTGARLADPGLAQALEGIDATIKLNGGQAQVALTGDVQSGGSIAINGPVTLASPFDGSLTLDVNAVELRDPNLYETVVNGQITVSGPLAGGAAIAGQLALGETNVRVPSSGIGALGELPDVTHINPSPEVVQTLNRAEVAVDGGAAAAAEASGGGGPAYPLNVTVNAPNRIFIRGRGVDAELGGSLQLGGTTANIVPVGQFDLQRGRISILQQRFDLTEGSASLQGDFIPYIRLVATTQADTGTTINIVVEGPANDPEVTFQSVPDLPQDEVLSQLIFGRDISEISPLQAVQLAAAVGELAGRGGGGLIEGFRSGIGLDDFDVTTDAEGNAAVRAGKYLSDNLYTDVTIGSDGSTEINLNLDITDEITAKGTAGADGDTSIGVFFERDY</sequence>
<comment type="subcellular location">
    <subcellularLocation>
        <location evidence="1">Membrane</location>
        <topology evidence="1">Single-pass membrane protein</topology>
    </subcellularLocation>
</comment>
<dbReference type="EMBL" id="FOCI01000003">
    <property type="protein sequence ID" value="SEM70181.1"/>
    <property type="molecule type" value="Genomic_DNA"/>
</dbReference>
<feature type="signal peptide" evidence="5">
    <location>
        <begin position="1"/>
        <end position="19"/>
    </location>
</feature>
<dbReference type="PANTHER" id="PTHR36985">
    <property type="entry name" value="TRANSLOCATION AND ASSEMBLY MODULE SUBUNIT TAMB"/>
    <property type="match status" value="1"/>
</dbReference>
<reference evidence="7 8" key="1">
    <citation type="submission" date="2016-10" db="EMBL/GenBank/DDBJ databases">
        <authorList>
            <person name="de Groot N.N."/>
        </authorList>
    </citation>
    <scope>NUCLEOTIDE SEQUENCE [LARGE SCALE GENOMIC DNA]</scope>
    <source>
        <strain evidence="7 8">DSM 16213</strain>
    </source>
</reference>
<evidence type="ECO:0000256" key="2">
    <source>
        <dbReference type="ARBA" id="ARBA00022692"/>
    </source>
</evidence>
<proteinExistence type="predicted"/>
<dbReference type="Proteomes" id="UP000199585">
    <property type="component" value="Unassembled WGS sequence"/>
</dbReference>
<evidence type="ECO:0000256" key="1">
    <source>
        <dbReference type="ARBA" id="ARBA00004167"/>
    </source>
</evidence>
<name>A0A1H8AHT3_9RHOB</name>
<accession>A0A1H8AHT3</accession>
<evidence type="ECO:0000256" key="4">
    <source>
        <dbReference type="ARBA" id="ARBA00023136"/>
    </source>
</evidence>
<dbReference type="GO" id="GO:0005886">
    <property type="term" value="C:plasma membrane"/>
    <property type="evidence" value="ECO:0007669"/>
    <property type="project" value="InterPro"/>
</dbReference>
<feature type="domain" description="Translocation and assembly module TamB C-terminal" evidence="6">
    <location>
        <begin position="1242"/>
        <end position="1596"/>
    </location>
</feature>
<dbReference type="Pfam" id="PF04357">
    <property type="entry name" value="TamB"/>
    <property type="match status" value="1"/>
</dbReference>
<evidence type="ECO:0000313" key="7">
    <source>
        <dbReference type="EMBL" id="SEM70181.1"/>
    </source>
</evidence>
<feature type="chain" id="PRO_5011582383" evidence="5">
    <location>
        <begin position="20"/>
        <end position="1596"/>
    </location>
</feature>
<evidence type="ECO:0000256" key="5">
    <source>
        <dbReference type="SAM" id="SignalP"/>
    </source>
</evidence>
<dbReference type="STRING" id="245187.SAMN04488003_103172"/>
<dbReference type="GO" id="GO:0097347">
    <property type="term" value="C:TAM protein secretion complex"/>
    <property type="evidence" value="ECO:0007669"/>
    <property type="project" value="TreeGrafter"/>
</dbReference>
<organism evidence="7 8">
    <name type="scientific">Loktanella fryxellensis</name>
    <dbReference type="NCBI Taxonomy" id="245187"/>
    <lineage>
        <taxon>Bacteria</taxon>
        <taxon>Pseudomonadati</taxon>
        <taxon>Pseudomonadota</taxon>
        <taxon>Alphaproteobacteria</taxon>
        <taxon>Rhodobacterales</taxon>
        <taxon>Roseobacteraceae</taxon>
        <taxon>Loktanella</taxon>
    </lineage>
</organism>
<keyword evidence="5" id="KW-0732">Signal</keyword>